<evidence type="ECO:0000313" key="2">
    <source>
        <dbReference type="EMBL" id="KAK3857868.1"/>
    </source>
</evidence>
<keyword evidence="3" id="KW-1185">Reference proteome</keyword>
<sequence length="76" mass="8353">MTSALSIRYYTPWPRYSSAMLHSADTSCTSSHINSGRTSGTTHPPPPEVPLALTASLPLRVLRLRLCDFASLRLSH</sequence>
<dbReference type="EMBL" id="JAWQEG010005482">
    <property type="protein sequence ID" value="KAK3857868.1"/>
    <property type="molecule type" value="Genomic_DNA"/>
</dbReference>
<evidence type="ECO:0000256" key="1">
    <source>
        <dbReference type="SAM" id="MobiDB-lite"/>
    </source>
</evidence>
<comment type="caution">
    <text evidence="2">The sequence shown here is derived from an EMBL/GenBank/DDBJ whole genome shotgun (WGS) entry which is preliminary data.</text>
</comment>
<protein>
    <submittedName>
        <fullName evidence="2">Uncharacterized protein</fullName>
    </submittedName>
</protein>
<dbReference type="Proteomes" id="UP001286313">
    <property type="component" value="Unassembled WGS sequence"/>
</dbReference>
<proteinExistence type="predicted"/>
<feature type="compositionally biased region" description="Polar residues" evidence="1">
    <location>
        <begin position="26"/>
        <end position="42"/>
    </location>
</feature>
<evidence type="ECO:0000313" key="3">
    <source>
        <dbReference type="Proteomes" id="UP001286313"/>
    </source>
</evidence>
<gene>
    <name evidence="2" type="ORF">Pcinc_035915</name>
</gene>
<feature type="region of interest" description="Disordered" evidence="1">
    <location>
        <begin position="26"/>
        <end position="48"/>
    </location>
</feature>
<name>A0AAE1BWS1_PETCI</name>
<accession>A0AAE1BWS1</accession>
<dbReference type="AlphaFoldDB" id="A0AAE1BWS1"/>
<organism evidence="2 3">
    <name type="scientific">Petrolisthes cinctipes</name>
    <name type="common">Flat porcelain crab</name>
    <dbReference type="NCBI Taxonomy" id="88211"/>
    <lineage>
        <taxon>Eukaryota</taxon>
        <taxon>Metazoa</taxon>
        <taxon>Ecdysozoa</taxon>
        <taxon>Arthropoda</taxon>
        <taxon>Crustacea</taxon>
        <taxon>Multicrustacea</taxon>
        <taxon>Malacostraca</taxon>
        <taxon>Eumalacostraca</taxon>
        <taxon>Eucarida</taxon>
        <taxon>Decapoda</taxon>
        <taxon>Pleocyemata</taxon>
        <taxon>Anomura</taxon>
        <taxon>Galatheoidea</taxon>
        <taxon>Porcellanidae</taxon>
        <taxon>Petrolisthes</taxon>
    </lineage>
</organism>
<reference evidence="2" key="1">
    <citation type="submission" date="2023-10" db="EMBL/GenBank/DDBJ databases">
        <title>Genome assemblies of two species of porcelain crab, Petrolisthes cinctipes and Petrolisthes manimaculis (Anomura: Porcellanidae).</title>
        <authorList>
            <person name="Angst P."/>
        </authorList>
    </citation>
    <scope>NUCLEOTIDE SEQUENCE</scope>
    <source>
        <strain evidence="2">PB745_01</strain>
        <tissue evidence="2">Gill</tissue>
    </source>
</reference>